<dbReference type="PROSITE" id="PS50011">
    <property type="entry name" value="PROTEIN_KINASE_DOM"/>
    <property type="match status" value="1"/>
</dbReference>
<dbReference type="CDD" id="cd00180">
    <property type="entry name" value="PKc"/>
    <property type="match status" value="1"/>
</dbReference>
<name>A0A2N1J901_9BASI</name>
<accession>A0A2N1J901</accession>
<dbReference type="OrthoDB" id="4062651at2759"/>
<dbReference type="InterPro" id="IPR053235">
    <property type="entry name" value="Ser_Thr_kinase"/>
</dbReference>
<protein>
    <recommendedName>
        <fullName evidence="1">Protein kinase domain-containing protein</fullName>
    </recommendedName>
</protein>
<feature type="domain" description="Protein kinase" evidence="1">
    <location>
        <begin position="44"/>
        <end position="450"/>
    </location>
</feature>
<keyword evidence="3" id="KW-1185">Reference proteome</keyword>
<dbReference type="Gene3D" id="1.10.510.10">
    <property type="entry name" value="Transferase(Phosphotransferase) domain 1"/>
    <property type="match status" value="1"/>
</dbReference>
<dbReference type="Pfam" id="PF00069">
    <property type="entry name" value="Pkinase"/>
    <property type="match status" value="1"/>
</dbReference>
<dbReference type="GO" id="GO:0004672">
    <property type="term" value="F:protein kinase activity"/>
    <property type="evidence" value="ECO:0007669"/>
    <property type="project" value="InterPro"/>
</dbReference>
<dbReference type="PANTHER" id="PTHR24361:SF678">
    <property type="entry name" value="SPORULATION-SPECIFIC PROTEIN 1"/>
    <property type="match status" value="1"/>
</dbReference>
<dbReference type="Gene3D" id="3.30.200.20">
    <property type="entry name" value="Phosphorylase Kinase, domain 1"/>
    <property type="match status" value="1"/>
</dbReference>
<dbReference type="PANTHER" id="PTHR24361">
    <property type="entry name" value="MITOGEN-ACTIVATED KINASE KINASE KINASE"/>
    <property type="match status" value="1"/>
</dbReference>
<dbReference type="EMBL" id="KZ454992">
    <property type="protein sequence ID" value="PKI83039.1"/>
    <property type="molecule type" value="Genomic_DNA"/>
</dbReference>
<dbReference type="Proteomes" id="UP000232875">
    <property type="component" value="Unassembled WGS sequence"/>
</dbReference>
<dbReference type="InterPro" id="IPR008271">
    <property type="entry name" value="Ser/Thr_kinase_AS"/>
</dbReference>
<dbReference type="InterPro" id="IPR000719">
    <property type="entry name" value="Prot_kinase_dom"/>
</dbReference>
<evidence type="ECO:0000313" key="3">
    <source>
        <dbReference type="Proteomes" id="UP000232875"/>
    </source>
</evidence>
<evidence type="ECO:0000313" key="2">
    <source>
        <dbReference type="EMBL" id="PKI83039.1"/>
    </source>
</evidence>
<reference evidence="2 3" key="1">
    <citation type="submission" date="2017-10" db="EMBL/GenBank/DDBJ databases">
        <title>A novel species of cold-tolerant Malassezia isolated from bats.</title>
        <authorList>
            <person name="Lorch J.M."/>
            <person name="Palmer J.M."/>
            <person name="Vanderwolf K.J."/>
            <person name="Schmidt K.Z."/>
            <person name="Verant M.L."/>
            <person name="Weller T.J."/>
            <person name="Blehert D.S."/>
        </authorList>
    </citation>
    <scope>NUCLEOTIDE SEQUENCE [LARGE SCALE GENOMIC DNA]</scope>
    <source>
        <strain evidence="2 3">NWHC:44797-103</strain>
    </source>
</reference>
<dbReference type="InterPro" id="IPR011009">
    <property type="entry name" value="Kinase-like_dom_sf"/>
</dbReference>
<dbReference type="GO" id="GO:0005737">
    <property type="term" value="C:cytoplasm"/>
    <property type="evidence" value="ECO:0007669"/>
    <property type="project" value="TreeGrafter"/>
</dbReference>
<dbReference type="AlphaFoldDB" id="A0A2N1J901"/>
<sequence>MKAMQAAIPPENTTVHFSQFTDEEKKDFFAMLDEFFSARTHAADMCLKAIGHGLCSTVFKAPFAPRYRLTEEGGIAAEVCIKQVDVDEQIPPHNVQHEVNLLQRLRHAHIGTLFAAFTDTPDQFTMTYNLVMPLYPCKLTDILSDPQFRPDTDYAADKQQLSAWVVYMHGKGYAAFVYSILHQVLSALEYLHSEQVAHRDIKPANVLLASDGTVKLIDFDVAWFAGIHEQAPFGPAATKDECDRARISDVGTGAFRAPELLFAPEHGYDAYSADIWSFGMLLTTFFTDVEPVATASEGEEESWRDPASEVTPWQRALFPPEPCSPKRPMFMQKSCVYARKTLFDASHGDVGYAGDMFKMLGLPDEYAAWPESADFQPMLKQFPFVAQPEGQPLEPRMPLLQVLGMDKTPQATALHALVKKLVPMLLRLSASQRPTAAAMLCEVESMHSSCC</sequence>
<gene>
    <name evidence="2" type="ORF">MVES_002763</name>
</gene>
<proteinExistence type="predicted"/>
<dbReference type="PROSITE" id="PS00108">
    <property type="entry name" value="PROTEIN_KINASE_ST"/>
    <property type="match status" value="1"/>
</dbReference>
<dbReference type="SUPFAM" id="SSF56112">
    <property type="entry name" value="Protein kinase-like (PK-like)"/>
    <property type="match status" value="1"/>
</dbReference>
<evidence type="ECO:0000259" key="1">
    <source>
        <dbReference type="PROSITE" id="PS50011"/>
    </source>
</evidence>
<dbReference type="GO" id="GO:0005524">
    <property type="term" value="F:ATP binding"/>
    <property type="evidence" value="ECO:0007669"/>
    <property type="project" value="InterPro"/>
</dbReference>
<dbReference type="SMART" id="SM00220">
    <property type="entry name" value="S_TKc"/>
    <property type="match status" value="1"/>
</dbReference>
<dbReference type="STRING" id="2020962.A0A2N1J901"/>
<organism evidence="2 3">
    <name type="scientific">Malassezia vespertilionis</name>
    <dbReference type="NCBI Taxonomy" id="2020962"/>
    <lineage>
        <taxon>Eukaryota</taxon>
        <taxon>Fungi</taxon>
        <taxon>Dikarya</taxon>
        <taxon>Basidiomycota</taxon>
        <taxon>Ustilaginomycotina</taxon>
        <taxon>Malasseziomycetes</taxon>
        <taxon>Malasseziales</taxon>
        <taxon>Malasseziaceae</taxon>
        <taxon>Malassezia</taxon>
    </lineage>
</organism>